<sequence length="2898" mass="322304">MCFRSKGHEVLFAAFTACSILWFLAPSYLAERAARPLRPLALRFASQGRTRLSAVTLATADFVRFAATAAQAFFAACLVVQALPAQARFLVPFIPHNAAFITGNGATRLMGPWLGPAAGMGGYMMELMGILISRKTFLLLAALSAPPASRFIWRALEPPPTPEGARPGAGDVVREIARSSASCAVLAGGVWAAFTASGHNLPDKAFLPVVAFIAIHRVQCVQLVLRVGAVVFEAKSGGQGLCSAAHEGHEEEPWKRLTGFLGGRQGFSGLSAQVATEDGVVQVQVPFRGVAAGIQAAEAALGTGSRATISSTELFSGPRGEEDVWHPPRGKKKLLAIPLLLTIGALVWKVQGAGTFLYAFAVSMQPCRPSAFTELKGLRVGALLEPLGWEPLLDQAFTSCILGALTTMSVAQQVTDAASGKEANARAGAWPTLVEWVVAHAQKAYEDKVHKRLNFKSGYHFYLSLQKSCKPAFADMTTVEKKDQVATWNGDPTTWLEYVKRVRLQYERTEVKKRHLLGAELASRLTGRAWDIVSSEVDHGQLQRKDGPAYLLHFLEDRLCKAPVPDTGQRLEDFFLRLRRTPGSSMAEWATQVRESYRRLQRAMARQRKDLERRQSPTTRTTGRPASDAPGSERLRSDVTSPRANRTPPGSPHPPDNPGHEAHEEPADPRPGGYEPVPQRDPDNESSRNGEWTAEEWSEWYHRRRRRDWDDEDAWWDEEPIQWDQFDFSTEEILPKEILGWILLRRSGLPASARLSVLSATNNRLDLDSMERAMRDQEEELLAAESQRIRGDHLHRARRSYWVEQDAQWGCLPDGEVEELDESSILWVGDRLPPDVYAAHGPEEAWSTFLPDGHEMAWEWCEDDFYAPDAAGIYWSWADTKTWLDVQESGEAEKPLQEAFVAFQDRLRSFKESRALNAAKHVSRGFYPLKTLKGKFKGSPKGKGKGKSFGKSLPSSPTLASSTVLAAFGKGGSGQRPGNPEYKGCFVCGAQDHDWRRCPKRSSSSVSMAASTTPSSYYAHEVYMVTTVDSPTCDATTTGDDEGDSVVAALGPDVLAAMSVEFPGHAVIDSGATESIASMEALEEIMTLRARRHGPEEFVVRDRQKKFRFGNGTYQSAVSFVEVPQIVNGQRVPLGVHALDAPGIPLLISVKTLKRMKAIVDFERDQIQFQHIAPGMWIPLSRAPNGHLLLDLTQDWVPQGEGANSFTAMSAEPALNAPQFEQYMKGPAQSEYGKGEASCAPCKSAPVSVEPMLSENQEHTHSLGRTDHHVHVHEEMCDRDNSGSSMRAAWPLVIAAVSTAFSPTSSPSSVPDHGGDFPHRRHSCSGDLSFNGNGGGKERAQAEEQAEEGPGSNARTLRFLEAGPLAPDVKTVMAQVKDDVETNLQNREKLNAKTVSVLGAEESLRSRLAQLENEKAKVLTKTVHRPKATPAASSAVAPSTEMDEQMKNAPGKKAQKRENDKEAEQAESQDWDLLHTPDVKATEEILTQPYAILTTAHKAKLEDYGVKHLADINDAFEEIMVTAPQVDLMEVCCPIDSTLVEVFHEHGRSALRVGLPACDLSTQRGCVELAQMVSRHRPRLLWFSLPCGSYEPSQKASYERTDEMLKKSQQRQRKSRKMMKHAIEIAYQQLEGGREIAWEWPSSNGGWQVREMRSFMDYLRHHHRLHVGRVHGCSYGLKNSSNEFLKKQWKIVCSNEALAAGISRQCPGDHSHGECLEEKETRASGFYPTSMCTRVFQVTMAMAQGTLENAFPQVFPVFHEKEILEEPEEKTKSFVPLTQVEKKNVEKSLHKLHRRTGHPSNQALASCLRHRGAHPEVVTMAKQHQCPECQELRLATSNPSASLQRSETLWETLVIDNAEFPVDDQVIHCMVMVDEASRLICPHLLFQHPKQDSRNCTGSEAIQALQDTWIRHYGAPAAIRLDPEGAFRATELSNWAAERGIEILPCETVYPNHQEQGETAAAVRGACQAHNEFEKVNGYSPYQWAFGRQPTLSGRLHEKAYDDPFWTSSAVVGSEMAVNLKLRHRAQTAFLKAQSMEQISRAMNAKTRRLQQFLPGDLVYFKRVKPPAQPAAAVRMPHKLWQWYGPGRVLATETRTDAMGHERKPSHVIWIVTHGRLKRCAPEQLRHASEREKAIAEGADAPTAAWTFHGLTTTLFKGEYEILDDRVFPEDELAQGPPRALRGSRGRSVGRSPSPAPSRLRSRTPKPPDKEPDKEVEDPTLMDLISPENRPGRWSTKATTTRTTATPTTRTEASATSSRAGVDLQRFLQDPGYEPPATEPPTARPVNELLSQPLFKKQRREHVGEDDLFVQDSKDRYMCCLTLELPKKNNEWKKMARTPENFYAKKIKGAEVKWHLLSEEEKSGFSKAKLTEVQQWLAAAAVKRAAKDQVDKNRLVRMRWVLTYKDSGQPKGRIVLIGYEDPDLANIQSAAPTMSRRTRQLALQFASIRKWRLLKADVKAAFLQGEAKEADRSLFAIPVPELAQALQLEKNEVVQVLKSCYGLVHAPASWYQCIKKTLANLGFYQSRTDPCLWLFYTTDKEGNKITSGFVCAHVDDFVISGDEECDAWVEALNGFYARFKWSPWECNSFLHCGVRIREEPDFSFSLDHSSFCEGIEAITYTTKNDEDSITPDELTQLRGILGALQWRSQQTAPHLMAKIGQLQSAVTRANLGTLKAANKLARECFQTRFLSTRINQLQVDDPLDVNFVAWSDAALANRVDLSSTGGYVIAATTPDMMKGKRSPLTMLVFVRLAWAELCAVPVDLKDAASAIRRIPGAVVTDAKALFDILLKKDLNSAGLGLKDKYSSLEILCLLESLEKMQTTVRWVHSDAQLADHLTKPLPIGTLHKVMNEGFWTLVYDPDFTSAKKLKQAGRSENSNKDFRGVLESEPELLPISML</sequence>
<evidence type="ECO:0000313" key="8">
    <source>
        <dbReference type="Proteomes" id="UP000604046"/>
    </source>
</evidence>
<keyword evidence="3" id="KW-0695">RNA-directed DNA polymerase</keyword>
<keyword evidence="2" id="KW-0548">Nucleotidyltransferase</keyword>
<evidence type="ECO:0000256" key="2">
    <source>
        <dbReference type="ARBA" id="ARBA00022695"/>
    </source>
</evidence>
<dbReference type="InterPro" id="IPR043502">
    <property type="entry name" value="DNA/RNA_pol_sf"/>
</dbReference>
<accession>A0A812NZA4</accession>
<feature type="region of interest" description="Disordered" evidence="5">
    <location>
        <begin position="2169"/>
        <end position="2259"/>
    </location>
</feature>
<dbReference type="GO" id="GO:0003676">
    <property type="term" value="F:nucleic acid binding"/>
    <property type="evidence" value="ECO:0007669"/>
    <property type="project" value="InterPro"/>
</dbReference>
<dbReference type="Gene3D" id="2.40.70.10">
    <property type="entry name" value="Acid Proteases"/>
    <property type="match status" value="1"/>
</dbReference>
<organism evidence="7 8">
    <name type="scientific">Symbiodinium natans</name>
    <dbReference type="NCBI Taxonomy" id="878477"/>
    <lineage>
        <taxon>Eukaryota</taxon>
        <taxon>Sar</taxon>
        <taxon>Alveolata</taxon>
        <taxon>Dinophyceae</taxon>
        <taxon>Suessiales</taxon>
        <taxon>Symbiodiniaceae</taxon>
        <taxon>Symbiodinium</taxon>
    </lineage>
</organism>
<evidence type="ECO:0000256" key="3">
    <source>
        <dbReference type="ARBA" id="ARBA00022918"/>
    </source>
</evidence>
<feature type="compositionally biased region" description="Basic and acidic residues" evidence="5">
    <location>
        <begin position="678"/>
        <end position="688"/>
    </location>
</feature>
<dbReference type="InterPro" id="IPR001969">
    <property type="entry name" value="Aspartic_peptidase_AS"/>
</dbReference>
<feature type="coiled-coil region" evidence="4">
    <location>
        <begin position="760"/>
        <end position="787"/>
    </location>
</feature>
<dbReference type="SUPFAM" id="SSF53098">
    <property type="entry name" value="Ribonuclease H-like"/>
    <property type="match status" value="1"/>
</dbReference>
<evidence type="ECO:0000256" key="5">
    <source>
        <dbReference type="SAM" id="MobiDB-lite"/>
    </source>
</evidence>
<gene>
    <name evidence="7" type="primary">GIP</name>
    <name evidence="7" type="ORF">SNAT2548_LOCUS17436</name>
</gene>
<feature type="compositionally biased region" description="Basic residues" evidence="5">
    <location>
        <begin position="937"/>
        <end position="948"/>
    </location>
</feature>
<feature type="region of interest" description="Disordered" evidence="5">
    <location>
        <begin position="937"/>
        <end position="957"/>
    </location>
</feature>
<feature type="coiled-coil region" evidence="4">
    <location>
        <begin position="1373"/>
        <end position="1421"/>
    </location>
</feature>
<evidence type="ECO:0000313" key="7">
    <source>
        <dbReference type="EMBL" id="CAE7333413.1"/>
    </source>
</evidence>
<dbReference type="EMBL" id="CAJNDS010002112">
    <property type="protein sequence ID" value="CAE7333413.1"/>
    <property type="molecule type" value="Genomic_DNA"/>
</dbReference>
<feature type="region of interest" description="Disordered" evidence="5">
    <location>
        <begin position="600"/>
        <end position="692"/>
    </location>
</feature>
<dbReference type="InterPro" id="IPR036397">
    <property type="entry name" value="RNaseH_sf"/>
</dbReference>
<feature type="compositionally biased region" description="Low complexity" evidence="5">
    <location>
        <begin position="2233"/>
        <end position="2259"/>
    </location>
</feature>
<dbReference type="GO" id="GO:0004190">
    <property type="term" value="F:aspartic-type endopeptidase activity"/>
    <property type="evidence" value="ECO:0007669"/>
    <property type="project" value="InterPro"/>
</dbReference>
<dbReference type="OrthoDB" id="423755at2759"/>
<name>A0A812NZA4_9DINO</name>
<comment type="caution">
    <text evidence="7">The sequence shown here is derived from an EMBL/GenBank/DDBJ whole genome shotgun (WGS) entry which is preliminary data.</text>
</comment>
<dbReference type="InterPro" id="IPR012337">
    <property type="entry name" value="RNaseH-like_sf"/>
</dbReference>
<feature type="compositionally biased region" description="Low complexity" evidence="5">
    <location>
        <begin position="2186"/>
        <end position="2199"/>
    </location>
</feature>
<dbReference type="GO" id="GO:0003964">
    <property type="term" value="F:RNA-directed DNA polymerase activity"/>
    <property type="evidence" value="ECO:0007669"/>
    <property type="project" value="UniProtKB-KW"/>
</dbReference>
<keyword evidence="8" id="KW-1185">Reference proteome</keyword>
<feature type="region of interest" description="Disordered" evidence="5">
    <location>
        <begin position="1301"/>
        <end position="1354"/>
    </location>
</feature>
<dbReference type="InterPro" id="IPR021109">
    <property type="entry name" value="Peptidase_aspartic_dom_sf"/>
</dbReference>
<evidence type="ECO:0000256" key="4">
    <source>
        <dbReference type="SAM" id="Coils"/>
    </source>
</evidence>
<keyword evidence="1" id="KW-0808">Transferase</keyword>
<dbReference type="InterPro" id="IPR013103">
    <property type="entry name" value="RVT_2"/>
</dbReference>
<protein>
    <submittedName>
        <fullName evidence="7">GIP protein</fullName>
    </submittedName>
</protein>
<feature type="domain" description="Reverse transcriptase Ty1/copia-type" evidence="6">
    <location>
        <begin position="2393"/>
        <end position="2563"/>
    </location>
</feature>
<dbReference type="Pfam" id="PF07727">
    <property type="entry name" value="RVT_2"/>
    <property type="match status" value="1"/>
</dbReference>
<dbReference type="Gene3D" id="3.30.420.10">
    <property type="entry name" value="Ribonuclease H-like superfamily/Ribonuclease H"/>
    <property type="match status" value="1"/>
</dbReference>
<feature type="region of interest" description="Disordered" evidence="5">
    <location>
        <begin position="1423"/>
        <end position="1475"/>
    </location>
</feature>
<evidence type="ECO:0000256" key="1">
    <source>
        <dbReference type="ARBA" id="ARBA00022679"/>
    </source>
</evidence>
<dbReference type="Proteomes" id="UP000604046">
    <property type="component" value="Unassembled WGS sequence"/>
</dbReference>
<dbReference type="SUPFAM" id="SSF56672">
    <property type="entry name" value="DNA/RNA polymerases"/>
    <property type="match status" value="1"/>
</dbReference>
<reference evidence="7" key="1">
    <citation type="submission" date="2021-02" db="EMBL/GenBank/DDBJ databases">
        <authorList>
            <person name="Dougan E. K."/>
            <person name="Rhodes N."/>
            <person name="Thang M."/>
            <person name="Chan C."/>
        </authorList>
    </citation>
    <scope>NUCLEOTIDE SEQUENCE</scope>
</reference>
<evidence type="ECO:0000259" key="6">
    <source>
        <dbReference type="Pfam" id="PF07727"/>
    </source>
</evidence>
<dbReference type="PROSITE" id="PS00141">
    <property type="entry name" value="ASP_PROTEASE"/>
    <property type="match status" value="1"/>
</dbReference>
<feature type="compositionally biased region" description="Basic and acidic residues" evidence="5">
    <location>
        <begin position="658"/>
        <end position="668"/>
    </location>
</feature>
<proteinExistence type="predicted"/>
<feature type="compositionally biased region" description="Low complexity" evidence="5">
    <location>
        <begin position="1428"/>
        <end position="1440"/>
    </location>
</feature>
<feature type="compositionally biased region" description="Low complexity" evidence="5">
    <location>
        <begin position="1301"/>
        <end position="1311"/>
    </location>
</feature>
<keyword evidence="4" id="KW-0175">Coiled coil</keyword>
<dbReference type="GO" id="GO:0006508">
    <property type="term" value="P:proteolysis"/>
    <property type="evidence" value="ECO:0007669"/>
    <property type="project" value="InterPro"/>
</dbReference>